<dbReference type="Gene3D" id="2.130.10.10">
    <property type="entry name" value="YVTN repeat-like/Quinoprotein amine dehydrogenase"/>
    <property type="match status" value="1"/>
</dbReference>
<gene>
    <name evidence="3" type="ORF">PHYPA_023603</name>
</gene>
<dbReference type="PaxDb" id="3218-PP1S109_99V6.1"/>
<reference evidence="4" key="3">
    <citation type="submission" date="2020-12" db="UniProtKB">
        <authorList>
            <consortium name="EnsemblPlants"/>
        </authorList>
    </citation>
    <scope>IDENTIFICATION</scope>
</reference>
<evidence type="ECO:0000256" key="1">
    <source>
        <dbReference type="ARBA" id="ARBA00022574"/>
    </source>
</evidence>
<keyword evidence="5" id="KW-1185">Reference proteome</keyword>
<dbReference type="AlphaFoldDB" id="A0A2K1IWY0"/>
<dbReference type="EnsemblPlants" id="Pp3c19_2820V3.1">
    <property type="protein sequence ID" value="Pp3c19_2820V3.1"/>
    <property type="gene ID" value="Pp3c19_2820"/>
</dbReference>
<dbReference type="STRING" id="3218.A0A2K1IWY0"/>
<protein>
    <submittedName>
        <fullName evidence="3 4">Uncharacterized protein</fullName>
    </submittedName>
</protein>
<dbReference type="InterPro" id="IPR036322">
    <property type="entry name" value="WD40_repeat_dom_sf"/>
</dbReference>
<evidence type="ECO:0000256" key="2">
    <source>
        <dbReference type="ARBA" id="ARBA00022737"/>
    </source>
</evidence>
<evidence type="ECO:0000313" key="5">
    <source>
        <dbReference type="Proteomes" id="UP000006727"/>
    </source>
</evidence>
<reference evidence="3 5" key="1">
    <citation type="journal article" date="2008" name="Science">
        <title>The Physcomitrella genome reveals evolutionary insights into the conquest of land by plants.</title>
        <authorList>
            <person name="Rensing S."/>
            <person name="Lang D."/>
            <person name="Zimmer A."/>
            <person name="Terry A."/>
            <person name="Salamov A."/>
            <person name="Shapiro H."/>
            <person name="Nishiyama T."/>
            <person name="Perroud P.-F."/>
            <person name="Lindquist E."/>
            <person name="Kamisugi Y."/>
            <person name="Tanahashi T."/>
            <person name="Sakakibara K."/>
            <person name="Fujita T."/>
            <person name="Oishi K."/>
            <person name="Shin-I T."/>
            <person name="Kuroki Y."/>
            <person name="Toyoda A."/>
            <person name="Suzuki Y."/>
            <person name="Hashimoto A."/>
            <person name="Yamaguchi K."/>
            <person name="Sugano A."/>
            <person name="Kohara Y."/>
            <person name="Fujiyama A."/>
            <person name="Anterola A."/>
            <person name="Aoki S."/>
            <person name="Ashton N."/>
            <person name="Barbazuk W.B."/>
            <person name="Barker E."/>
            <person name="Bennetzen J."/>
            <person name="Bezanilla M."/>
            <person name="Blankenship R."/>
            <person name="Cho S.H."/>
            <person name="Dutcher S."/>
            <person name="Estelle M."/>
            <person name="Fawcett J.A."/>
            <person name="Gundlach H."/>
            <person name="Hanada K."/>
            <person name="Heyl A."/>
            <person name="Hicks K.A."/>
            <person name="Hugh J."/>
            <person name="Lohr M."/>
            <person name="Mayer K."/>
            <person name="Melkozernov A."/>
            <person name="Murata T."/>
            <person name="Nelson D."/>
            <person name="Pils B."/>
            <person name="Prigge M."/>
            <person name="Reiss B."/>
            <person name="Renner T."/>
            <person name="Rombauts S."/>
            <person name="Rushton P."/>
            <person name="Sanderfoot A."/>
            <person name="Schween G."/>
            <person name="Shiu S.-H."/>
            <person name="Stueber K."/>
            <person name="Theodoulou F.L."/>
            <person name="Tu H."/>
            <person name="Van de Peer Y."/>
            <person name="Verrier P.J."/>
            <person name="Waters E."/>
            <person name="Wood A."/>
            <person name="Yang L."/>
            <person name="Cove D."/>
            <person name="Cuming A."/>
            <person name="Hasebe M."/>
            <person name="Lucas S."/>
            <person name="Mishler D.B."/>
            <person name="Reski R."/>
            <person name="Grigoriev I."/>
            <person name="Quatrano R.S."/>
            <person name="Boore J.L."/>
        </authorList>
    </citation>
    <scope>NUCLEOTIDE SEQUENCE [LARGE SCALE GENOMIC DNA]</scope>
    <source>
        <strain evidence="4 5">cv. Gransden 2004</strain>
    </source>
</reference>
<dbReference type="Proteomes" id="UP000006727">
    <property type="component" value="Chromosome 19"/>
</dbReference>
<accession>A0A2K1IWY0</accession>
<evidence type="ECO:0000313" key="4">
    <source>
        <dbReference type="EnsemblPlants" id="Pp3c19_2820V3.1"/>
    </source>
</evidence>
<dbReference type="PANTHER" id="PTHR10971">
    <property type="entry name" value="MRNA EXPORT FACTOR AND BUB3"/>
    <property type="match status" value="1"/>
</dbReference>
<reference evidence="3 5" key="2">
    <citation type="journal article" date="2018" name="Plant J.">
        <title>The Physcomitrella patens chromosome-scale assembly reveals moss genome structure and evolution.</title>
        <authorList>
            <person name="Lang D."/>
            <person name="Ullrich K.K."/>
            <person name="Murat F."/>
            <person name="Fuchs J."/>
            <person name="Jenkins J."/>
            <person name="Haas F.B."/>
            <person name="Piednoel M."/>
            <person name="Gundlach H."/>
            <person name="Van Bel M."/>
            <person name="Meyberg R."/>
            <person name="Vives C."/>
            <person name="Morata J."/>
            <person name="Symeonidi A."/>
            <person name="Hiss M."/>
            <person name="Muchero W."/>
            <person name="Kamisugi Y."/>
            <person name="Saleh O."/>
            <person name="Blanc G."/>
            <person name="Decker E.L."/>
            <person name="van Gessel N."/>
            <person name="Grimwood J."/>
            <person name="Hayes R.D."/>
            <person name="Graham S.W."/>
            <person name="Gunter L.E."/>
            <person name="McDaniel S.F."/>
            <person name="Hoernstein S.N.W."/>
            <person name="Larsson A."/>
            <person name="Li F.W."/>
            <person name="Perroud P.F."/>
            <person name="Phillips J."/>
            <person name="Ranjan P."/>
            <person name="Rokshar D.S."/>
            <person name="Rothfels C.J."/>
            <person name="Schneider L."/>
            <person name="Shu S."/>
            <person name="Stevenson D.W."/>
            <person name="Thummler F."/>
            <person name="Tillich M."/>
            <person name="Villarreal Aguilar J.C."/>
            <person name="Widiez T."/>
            <person name="Wong G.K."/>
            <person name="Wymore A."/>
            <person name="Zhang Y."/>
            <person name="Zimmer A.D."/>
            <person name="Quatrano R.S."/>
            <person name="Mayer K.F.X."/>
            <person name="Goodstein D."/>
            <person name="Casacuberta J.M."/>
            <person name="Vandepoele K."/>
            <person name="Reski R."/>
            <person name="Cuming A.C."/>
            <person name="Tuskan G.A."/>
            <person name="Maumus F."/>
            <person name="Salse J."/>
            <person name="Schmutz J."/>
            <person name="Rensing S.A."/>
        </authorList>
    </citation>
    <scope>NUCLEOTIDE SEQUENCE [LARGE SCALE GENOMIC DNA]</scope>
    <source>
        <strain evidence="4 5">cv. Gransden 2004</strain>
    </source>
</reference>
<dbReference type="EMBL" id="ABEU02000019">
    <property type="protein sequence ID" value="PNR33787.1"/>
    <property type="molecule type" value="Genomic_DNA"/>
</dbReference>
<name>A0A2K1IWY0_PHYPA</name>
<keyword evidence="1" id="KW-0853">WD repeat</keyword>
<dbReference type="InterPro" id="IPR015943">
    <property type="entry name" value="WD40/YVTN_repeat-like_dom_sf"/>
</dbReference>
<dbReference type="Gramene" id="Pp3c19_2820V3.1">
    <property type="protein sequence ID" value="Pp3c19_2820V3.1"/>
    <property type="gene ID" value="Pp3c19_2820"/>
</dbReference>
<keyword evidence="2" id="KW-0677">Repeat</keyword>
<dbReference type="SUPFAM" id="SSF50978">
    <property type="entry name" value="WD40 repeat-like"/>
    <property type="match status" value="1"/>
</dbReference>
<evidence type="ECO:0000313" key="3">
    <source>
        <dbReference type="EMBL" id="PNR33787.1"/>
    </source>
</evidence>
<sequence>MSIRHPLMVVATTDRNIVVCNLASPQTEFKRIPSPMKYQTRCVSTFPGKEGFLVGSIEGRVAVQHIDEAQQSKNFILSAIETTMIYICSQFY</sequence>
<organism evidence="3">
    <name type="scientific">Physcomitrium patens</name>
    <name type="common">Spreading-leaved earth moss</name>
    <name type="synonym">Physcomitrella patens</name>
    <dbReference type="NCBI Taxonomy" id="3218"/>
    <lineage>
        <taxon>Eukaryota</taxon>
        <taxon>Viridiplantae</taxon>
        <taxon>Streptophyta</taxon>
        <taxon>Embryophyta</taxon>
        <taxon>Bryophyta</taxon>
        <taxon>Bryophytina</taxon>
        <taxon>Bryopsida</taxon>
        <taxon>Funariidae</taxon>
        <taxon>Funariales</taxon>
        <taxon>Funariaceae</taxon>
        <taxon>Physcomitrium</taxon>
    </lineage>
</organism>
<proteinExistence type="predicted"/>